<evidence type="ECO:0000256" key="1">
    <source>
        <dbReference type="SAM" id="MobiDB-lite"/>
    </source>
</evidence>
<comment type="caution">
    <text evidence="3">The sequence shown here is derived from an EMBL/GenBank/DDBJ whole genome shotgun (WGS) entry which is preliminary data.</text>
</comment>
<reference evidence="3 4" key="1">
    <citation type="submission" date="2018-02" db="EMBL/GenBank/DDBJ databases">
        <title>Complete genome sequencing of Faecalibacterium prausnitzii strains isolated from the human gut.</title>
        <authorList>
            <person name="Fitzgerald B.C."/>
            <person name="Shkoporov A.N."/>
            <person name="Ross P.R."/>
            <person name="Hill C."/>
        </authorList>
    </citation>
    <scope>NUCLEOTIDE SEQUENCE [LARGE SCALE GENOMIC DNA]</scope>
    <source>
        <strain evidence="3 4">APC942/31-1</strain>
    </source>
</reference>
<proteinExistence type="predicted"/>
<dbReference type="AlphaFoldDB" id="A0A367FV89"/>
<feature type="compositionally biased region" description="Polar residues" evidence="1">
    <location>
        <begin position="315"/>
        <end position="324"/>
    </location>
</feature>
<feature type="compositionally biased region" description="Acidic residues" evidence="1">
    <location>
        <begin position="265"/>
        <end position="284"/>
    </location>
</feature>
<keyword evidence="2" id="KW-0732">Signal</keyword>
<evidence type="ECO:0000313" key="4">
    <source>
        <dbReference type="Proteomes" id="UP000253208"/>
    </source>
</evidence>
<dbReference type="InterPro" id="IPR009343">
    <property type="entry name" value="DUF1002"/>
</dbReference>
<evidence type="ECO:0000313" key="3">
    <source>
        <dbReference type="EMBL" id="RCH41873.1"/>
    </source>
</evidence>
<evidence type="ECO:0000256" key="2">
    <source>
        <dbReference type="SAM" id="SignalP"/>
    </source>
</evidence>
<dbReference type="EMBL" id="PSQG01000032">
    <property type="protein sequence ID" value="RCH41873.1"/>
    <property type="molecule type" value="Genomic_DNA"/>
</dbReference>
<feature type="chain" id="PRO_5016586515" evidence="2">
    <location>
        <begin position="27"/>
        <end position="567"/>
    </location>
</feature>
<protein>
    <submittedName>
        <fullName evidence="3">DUF1002 domain-containing protein</fullName>
    </submittedName>
</protein>
<feature type="signal peptide" evidence="2">
    <location>
        <begin position="1"/>
        <end position="26"/>
    </location>
</feature>
<dbReference type="Pfam" id="PF06207">
    <property type="entry name" value="DUF1002"/>
    <property type="match status" value="1"/>
</dbReference>
<feature type="compositionally biased region" description="Acidic residues" evidence="1">
    <location>
        <begin position="339"/>
        <end position="386"/>
    </location>
</feature>
<accession>A0A367FV89</accession>
<organism evidence="3 4">
    <name type="scientific">Blautia obeum</name>
    <dbReference type="NCBI Taxonomy" id="40520"/>
    <lineage>
        <taxon>Bacteria</taxon>
        <taxon>Bacillati</taxon>
        <taxon>Bacillota</taxon>
        <taxon>Clostridia</taxon>
        <taxon>Lachnospirales</taxon>
        <taxon>Lachnospiraceae</taxon>
        <taxon>Blautia</taxon>
    </lineage>
</organism>
<gene>
    <name evidence="3" type="ORF">C4886_16450</name>
</gene>
<dbReference type="Proteomes" id="UP000253208">
    <property type="component" value="Unassembled WGS sequence"/>
</dbReference>
<feature type="compositionally biased region" description="Polar residues" evidence="1">
    <location>
        <begin position="409"/>
        <end position="420"/>
    </location>
</feature>
<name>A0A367FV89_9FIRM</name>
<feature type="region of interest" description="Disordered" evidence="1">
    <location>
        <begin position="252"/>
        <end position="424"/>
    </location>
</feature>
<sequence>MKKRNMIAALLCSACLVAGSVNPVFADASKVVTLGADLTDAQKQTMMKYFNVSSDQVQVMTITNEDEHKHLDNIAPQSQIGSRTLSCAYVKPTQSGGIKVRTANLNWVTGNMIATTLSTSGVKNCEVVAACPMEVSGTGALTGIQMAYEKASGEKLDETKTKLANQEIVTTGELADKVGKNEATTVVNQSKMDVIQNGVQNADEIQNIVINVAEQNNISVSQDDIDRIVSLLKQISQQDYNYDDVKETLEQVDANTTGQTSSSDDTLDGESSDETVDVDADSSDDIVNNVNDSILGDDVIQSSTEDPGLEEETGADSQDTSNETGIPDATDDGTYSNEESSDESSTDESTSDESSTEDSASDESSTDESASDENSTDESASDEAASDETGIPEATEDTESSESTEGSDQADSAENDTSVLSEEAKNNYDKFVLFVKGEYEGDADSLLAATEDTEAVATVTLDEQTAKSVAETVEKDYYDILKDGTESYEADGTEKYQSTELNMMDQKLKKLFGIDSSQEDTEATDVTAAILADVPQEDKQTLYKETMKYLAGLYGENTDSSEESAAE</sequence>
<feature type="compositionally biased region" description="Polar residues" evidence="1">
    <location>
        <begin position="253"/>
        <end position="264"/>
    </location>
</feature>
<dbReference type="RefSeq" id="WP_114002794.1">
    <property type="nucleotide sequence ID" value="NZ_PSQG01000032.1"/>
</dbReference>